<proteinExistence type="predicted"/>
<dbReference type="AlphaFoldDB" id="A0A3B6KIZ5"/>
<dbReference type="EnsemblPlants" id="TraesCS5A02G223600.1">
    <property type="protein sequence ID" value="TraesCS5A02G223600.1"/>
    <property type="gene ID" value="TraesCS5A02G223600"/>
</dbReference>
<dbReference type="Gramene" id="TraesCS5A02G223600.1">
    <property type="protein sequence ID" value="TraesCS5A02G223600.1"/>
    <property type="gene ID" value="TraesCS5A02G223600"/>
</dbReference>
<sequence>MAANSGSTVLLRLGHLDSDVDSPVYGKNTKSTFFERLRSSSPVTNRPIKAHRLQRHNPLSSSPRAATSHIYRHARPNERHFAAQLCSNAPKKPQSKFTKSTSTVALEPDEHGGAAL</sequence>
<evidence type="ECO:0000313" key="2">
    <source>
        <dbReference type="EnsemblPlants" id="TraesCS5A02G223600.1"/>
    </source>
</evidence>
<accession>A0A3B6KIZ5</accession>
<dbReference type="Proteomes" id="UP000019116">
    <property type="component" value="Chromosome 5A"/>
</dbReference>
<dbReference type="Gramene" id="TraesSTA5A03G02664610.1">
    <property type="protein sequence ID" value="TraesSTA5A03G02664610.1"/>
    <property type="gene ID" value="TraesSTA5A03G02664610"/>
</dbReference>
<feature type="compositionally biased region" description="Polar residues" evidence="1">
    <location>
        <begin position="95"/>
        <end position="104"/>
    </location>
</feature>
<dbReference type="Gramene" id="TraesCLE_scaffold_229010_01G000100.1">
    <property type="protein sequence ID" value="TraesCLE_scaffold_229010_01G000100.1"/>
    <property type="gene ID" value="TraesCLE_scaffold_229010_01G000100"/>
</dbReference>
<protein>
    <submittedName>
        <fullName evidence="2">Uncharacterized protein</fullName>
    </submittedName>
</protein>
<organism evidence="2">
    <name type="scientific">Triticum aestivum</name>
    <name type="common">Wheat</name>
    <dbReference type="NCBI Taxonomy" id="4565"/>
    <lineage>
        <taxon>Eukaryota</taxon>
        <taxon>Viridiplantae</taxon>
        <taxon>Streptophyta</taxon>
        <taxon>Embryophyta</taxon>
        <taxon>Tracheophyta</taxon>
        <taxon>Spermatophyta</taxon>
        <taxon>Magnoliopsida</taxon>
        <taxon>Liliopsida</taxon>
        <taxon>Poales</taxon>
        <taxon>Poaceae</taxon>
        <taxon>BOP clade</taxon>
        <taxon>Pooideae</taxon>
        <taxon>Triticodae</taxon>
        <taxon>Triticeae</taxon>
        <taxon>Triticinae</taxon>
        <taxon>Triticum</taxon>
    </lineage>
</organism>
<dbReference type="Gramene" id="TraesLAC5A03G02627380.1">
    <property type="protein sequence ID" value="TraesLAC5A03G02627380.1"/>
    <property type="gene ID" value="TraesLAC5A03G02627380"/>
</dbReference>
<evidence type="ECO:0000313" key="3">
    <source>
        <dbReference type="Proteomes" id="UP000019116"/>
    </source>
</evidence>
<dbReference type="Gramene" id="TraesRN5A0100586100.1">
    <property type="protein sequence ID" value="TraesRN5A0100586100.1"/>
    <property type="gene ID" value="TraesRN5A0100586100"/>
</dbReference>
<dbReference type="Gramene" id="TraesLDM5A03G02676500.1">
    <property type="protein sequence ID" value="TraesLDM5A03G02676500.1"/>
    <property type="gene ID" value="TraesLDM5A03G02676500"/>
</dbReference>
<dbReference type="Gramene" id="TraesJAG5A03G02674820.1">
    <property type="protein sequence ID" value="TraesJAG5A03G02674820.1"/>
    <property type="gene ID" value="TraesJAG5A03G02674820"/>
</dbReference>
<dbReference type="Gramene" id="TraesCS5A03G0573100.1">
    <property type="protein sequence ID" value="TraesCS5A03G0573100.1.CDS"/>
    <property type="gene ID" value="TraesCS5A03G0573100"/>
</dbReference>
<evidence type="ECO:0000256" key="1">
    <source>
        <dbReference type="SAM" id="MobiDB-lite"/>
    </source>
</evidence>
<dbReference type="Gramene" id="TraesROB_scaffold_179920_01G000100.1">
    <property type="protein sequence ID" value="TraesROB_scaffold_179920_01G000100.1"/>
    <property type="gene ID" value="TraesROB_scaffold_179920_01G000100"/>
</dbReference>
<dbReference type="Gramene" id="TraesJUL5A03G02693890.1">
    <property type="protein sequence ID" value="TraesJUL5A03G02693890.1"/>
    <property type="gene ID" value="TraesJUL5A03G02693890"/>
</dbReference>
<dbReference type="Gramene" id="TraesSYM5A03G02703050.1">
    <property type="protein sequence ID" value="TraesSYM5A03G02703050.1"/>
    <property type="gene ID" value="TraesSYM5A03G02703050"/>
</dbReference>
<feature type="region of interest" description="Disordered" evidence="1">
    <location>
        <begin position="38"/>
        <end position="65"/>
    </location>
</feature>
<keyword evidence="3" id="KW-1185">Reference proteome</keyword>
<feature type="region of interest" description="Disordered" evidence="1">
    <location>
        <begin position="87"/>
        <end position="116"/>
    </location>
</feature>
<reference evidence="2" key="1">
    <citation type="submission" date="2018-08" db="EMBL/GenBank/DDBJ databases">
        <authorList>
            <person name="Rossello M."/>
        </authorList>
    </citation>
    <scope>NUCLEOTIDE SEQUENCE [LARGE SCALE GENOMIC DNA]</scope>
    <source>
        <strain evidence="2">cv. Chinese Spring</strain>
    </source>
</reference>
<dbReference type="Gramene" id="TraesNOR5A03G02695990.1">
    <property type="protein sequence ID" value="TraesNOR5A03G02695990.1"/>
    <property type="gene ID" value="TraesNOR5A03G02695990"/>
</dbReference>
<dbReference type="Gramene" id="TraesMAC5A03G02671980.1">
    <property type="protein sequence ID" value="TraesMAC5A03G02671980.1"/>
    <property type="gene ID" value="TraesMAC5A03G02671980"/>
</dbReference>
<name>A0A3B6KIZ5_WHEAT</name>
<reference evidence="2" key="2">
    <citation type="submission" date="2018-10" db="UniProtKB">
        <authorList>
            <consortium name="EnsemblPlants"/>
        </authorList>
    </citation>
    <scope>IDENTIFICATION</scope>
</reference>
<dbReference type="Gramene" id="TraesWEE_scaffold_037186_01G000100.1">
    <property type="protein sequence ID" value="TraesWEE_scaffold_037186_01G000100.1"/>
    <property type="gene ID" value="TraesWEE_scaffold_037186_01G000100"/>
</dbReference>